<proteinExistence type="predicted"/>
<feature type="domain" description="Molybdenum cofactor biosynthesis protein F N-terminal" evidence="1">
    <location>
        <begin position="17"/>
        <end position="123"/>
    </location>
</feature>
<dbReference type="EMBL" id="LN649232">
    <property type="protein sequence ID" value="CEI38416.1"/>
    <property type="molecule type" value="Genomic_DNA"/>
</dbReference>
<feature type="domain" description="MoaF C-terminal" evidence="2">
    <location>
        <begin position="151"/>
        <end position="261"/>
    </location>
</feature>
<evidence type="ECO:0000313" key="3">
    <source>
        <dbReference type="EMBL" id="CEI38416.1"/>
    </source>
</evidence>
<name>A0A2L2SMJ7_9HYPO</name>
<evidence type="ECO:0000259" key="1">
    <source>
        <dbReference type="Pfam" id="PF10703"/>
    </source>
</evidence>
<dbReference type="OrthoDB" id="4353530at2759"/>
<dbReference type="InterPro" id="IPR035348">
    <property type="entry name" value="MoaF_C"/>
</dbReference>
<dbReference type="Proteomes" id="UP000245910">
    <property type="component" value="Chromosome IIII"/>
</dbReference>
<evidence type="ECO:0000313" key="4">
    <source>
        <dbReference type="Proteomes" id="UP000245910"/>
    </source>
</evidence>
<sequence length="271" mass="30750">MPSAAISDNPDFVPVAKWPTLEAMATGFREHLMPASSKLQGRTIIHKFDNGMKISHKFATDSLEWMTLEGEDKGKSRTADYEAFEVRPDVFFIDFLKPGYNEVVTMIADLTTGQAITGVSGFKGQDTQRRTYTAFMNATAFQDQPVQAFPFTEDLIGKHILYRYSSKDAYEHIYLNKGTFVWHCLDGTERGLADAEECKMLKLRDGLYLLFWTETIMPVESLVVIDLEHMRSTGRFYCWDPQPREAVHVSFGSHATIMAETSPMQTLMQVS</sequence>
<dbReference type="AlphaFoldDB" id="A0A2L2SMJ7"/>
<accession>A0A2L2SMJ7</accession>
<dbReference type="GeneID" id="37262744"/>
<dbReference type="Pfam" id="PF17409">
    <property type="entry name" value="MoaF_C"/>
    <property type="match status" value="1"/>
</dbReference>
<evidence type="ECO:0008006" key="5">
    <source>
        <dbReference type="Google" id="ProtNLM"/>
    </source>
</evidence>
<dbReference type="InterPro" id="IPR012674">
    <property type="entry name" value="Calycin"/>
</dbReference>
<dbReference type="Pfam" id="PF10703">
    <property type="entry name" value="MoaF"/>
    <property type="match status" value="1"/>
</dbReference>
<keyword evidence="4" id="KW-1185">Reference proteome</keyword>
<reference evidence="4" key="1">
    <citation type="submission" date="2014-10" db="EMBL/GenBank/DDBJ databases">
        <authorList>
            <person name="King R."/>
        </authorList>
    </citation>
    <scope>NUCLEOTIDE SEQUENCE [LARGE SCALE GENOMIC DNA]</scope>
    <source>
        <strain evidence="4">A3/5</strain>
    </source>
</reference>
<organism evidence="3 4">
    <name type="scientific">Fusarium venenatum</name>
    <dbReference type="NCBI Taxonomy" id="56646"/>
    <lineage>
        <taxon>Eukaryota</taxon>
        <taxon>Fungi</taxon>
        <taxon>Dikarya</taxon>
        <taxon>Ascomycota</taxon>
        <taxon>Pezizomycotina</taxon>
        <taxon>Sordariomycetes</taxon>
        <taxon>Hypocreomycetidae</taxon>
        <taxon>Hypocreales</taxon>
        <taxon>Nectriaceae</taxon>
        <taxon>Fusarium</taxon>
    </lineage>
</organism>
<protein>
    <recommendedName>
        <fullName evidence="5">Molybdenum cofactor biosynthesis protein F</fullName>
    </recommendedName>
</protein>
<evidence type="ECO:0000259" key="2">
    <source>
        <dbReference type="Pfam" id="PF17409"/>
    </source>
</evidence>
<dbReference type="InterPro" id="IPR024724">
    <property type="entry name" value="MoaF_N"/>
</dbReference>
<dbReference type="STRING" id="56646.A0A2L2SMJ7"/>
<dbReference type="RefSeq" id="XP_025580812.1">
    <property type="nucleotide sequence ID" value="XM_025726225.2"/>
</dbReference>
<dbReference type="Gene3D" id="2.40.128.20">
    <property type="match status" value="2"/>
</dbReference>
<dbReference type="KEGG" id="fvn:FVRRES_11107"/>